<feature type="transmembrane region" description="Helical" evidence="7">
    <location>
        <begin position="577"/>
        <end position="599"/>
    </location>
</feature>
<sequence length="638" mass="69452">MEDDNTKEKKNLEDQVRLPPPPPAALLLGNAASDAADNQINTDSPANSRKQGGLITMPFIIANEAFEKVASYGLAPNMIMYLMKDYKMGVAKGTNILFLWSAATNFTPLFGAFMSDSFLGRFLTIGLASLSSLLGTILLWLTAMIPQAKPPQCPTTATLSLCSTTPTAGQLTLLFSSLALISIGAGGIRPCSLAFGADQVDNRANPAKNKRILETFFGWYYASTALSVLIALTAIVYIQDHLGWRVGFGVPAILMLLSALFFFVASPLYVKHKASTSLLTGFARVAVVAYKNRKLPFPSGNIGGWYHVGRDSNLLAPSKKLRFVLNSRFLNKACIVIDPEIEISPDGTAKYPWNLCTVQQVEELKALIKVFPIWSSGIMLSINTSQTSFPVIQASSMDRHLTSGFKIPAASYSMFLVVTIIIWVVFYDRAILPLASKLRGRPVKLSTKLRMGLGLVVSCLSMVVAASVEGARRKKAIEEGYLNNPLGVVSMSAMWLVPQYVLLGLAESLNAIGQIEFYYSEFPKTMSSIASCLFGLGMGVASLLASVVLSIVNRVTSRGGKDGWINDNINRARYDNYYYLLAVMGAINLVYFGVCSWSYGACEEDMTRKVGNNEENGVEMGNGRSNGLEGKDHEQVIR</sequence>
<accession>A0AAV0KLZ7</accession>
<organism evidence="8 9">
    <name type="scientific">Linum tenue</name>
    <dbReference type="NCBI Taxonomy" id="586396"/>
    <lineage>
        <taxon>Eukaryota</taxon>
        <taxon>Viridiplantae</taxon>
        <taxon>Streptophyta</taxon>
        <taxon>Embryophyta</taxon>
        <taxon>Tracheophyta</taxon>
        <taxon>Spermatophyta</taxon>
        <taxon>Magnoliopsida</taxon>
        <taxon>eudicotyledons</taxon>
        <taxon>Gunneridae</taxon>
        <taxon>Pentapetalae</taxon>
        <taxon>rosids</taxon>
        <taxon>fabids</taxon>
        <taxon>Malpighiales</taxon>
        <taxon>Linaceae</taxon>
        <taxon>Linum</taxon>
    </lineage>
</organism>
<dbReference type="EMBL" id="CAMGYJ010000005">
    <property type="protein sequence ID" value="CAI0423203.1"/>
    <property type="molecule type" value="Genomic_DNA"/>
</dbReference>
<keyword evidence="9" id="KW-1185">Reference proteome</keyword>
<dbReference type="Proteomes" id="UP001154282">
    <property type="component" value="Unassembled WGS sequence"/>
</dbReference>
<feature type="compositionally biased region" description="Basic and acidic residues" evidence="6">
    <location>
        <begin position="1"/>
        <end position="16"/>
    </location>
</feature>
<feature type="region of interest" description="Disordered" evidence="6">
    <location>
        <begin position="613"/>
        <end position="638"/>
    </location>
</feature>
<feature type="compositionally biased region" description="Basic and acidic residues" evidence="6">
    <location>
        <begin position="629"/>
        <end position="638"/>
    </location>
</feature>
<feature type="transmembrane region" description="Helical" evidence="7">
    <location>
        <begin position="218"/>
        <end position="238"/>
    </location>
</feature>
<dbReference type="SUPFAM" id="SSF103473">
    <property type="entry name" value="MFS general substrate transporter"/>
    <property type="match status" value="1"/>
</dbReference>
<dbReference type="InterPro" id="IPR036259">
    <property type="entry name" value="MFS_trans_sf"/>
</dbReference>
<dbReference type="Pfam" id="PF00854">
    <property type="entry name" value="PTR2"/>
    <property type="match status" value="1"/>
</dbReference>
<gene>
    <name evidence="8" type="ORF">LITE_LOCUS19425</name>
</gene>
<comment type="similarity">
    <text evidence="2">Belongs to the major facilitator superfamily. Proton-dependent oligopeptide transporter (POT/PTR) (TC 2.A.17) family.</text>
</comment>
<dbReference type="InterPro" id="IPR000109">
    <property type="entry name" value="POT_fam"/>
</dbReference>
<evidence type="ECO:0000313" key="9">
    <source>
        <dbReference type="Proteomes" id="UP001154282"/>
    </source>
</evidence>
<dbReference type="GO" id="GO:0022857">
    <property type="term" value="F:transmembrane transporter activity"/>
    <property type="evidence" value="ECO:0007669"/>
    <property type="project" value="InterPro"/>
</dbReference>
<dbReference type="PANTHER" id="PTHR11654">
    <property type="entry name" value="OLIGOPEPTIDE TRANSPORTER-RELATED"/>
    <property type="match status" value="1"/>
</dbReference>
<evidence type="ECO:0000256" key="7">
    <source>
        <dbReference type="SAM" id="Phobius"/>
    </source>
</evidence>
<reference evidence="8" key="1">
    <citation type="submission" date="2022-08" db="EMBL/GenBank/DDBJ databases">
        <authorList>
            <person name="Gutierrez-Valencia J."/>
        </authorList>
    </citation>
    <scope>NUCLEOTIDE SEQUENCE</scope>
</reference>
<feature type="transmembrane region" description="Helical" evidence="7">
    <location>
        <begin position="250"/>
        <end position="270"/>
    </location>
</feature>
<feature type="transmembrane region" description="Helical" evidence="7">
    <location>
        <begin position="93"/>
        <end position="113"/>
    </location>
</feature>
<evidence type="ECO:0000256" key="5">
    <source>
        <dbReference type="ARBA" id="ARBA00023136"/>
    </source>
</evidence>
<feature type="transmembrane region" description="Helical" evidence="7">
    <location>
        <begin position="447"/>
        <end position="466"/>
    </location>
</feature>
<keyword evidence="5 7" id="KW-0472">Membrane</keyword>
<dbReference type="AlphaFoldDB" id="A0AAV0KLZ7"/>
<feature type="transmembrane region" description="Helical" evidence="7">
    <location>
        <begin position="409"/>
        <end position="427"/>
    </location>
</feature>
<dbReference type="CDD" id="cd17416">
    <property type="entry name" value="MFS_NPF1_2"/>
    <property type="match status" value="1"/>
</dbReference>
<name>A0AAV0KLZ7_9ROSI</name>
<dbReference type="GO" id="GO:0016020">
    <property type="term" value="C:membrane"/>
    <property type="evidence" value="ECO:0007669"/>
    <property type="project" value="UniProtKB-SubCell"/>
</dbReference>
<keyword evidence="4 7" id="KW-1133">Transmembrane helix</keyword>
<feature type="region of interest" description="Disordered" evidence="6">
    <location>
        <begin position="1"/>
        <end position="25"/>
    </location>
</feature>
<comment type="caution">
    <text evidence="8">The sequence shown here is derived from an EMBL/GenBank/DDBJ whole genome shotgun (WGS) entry which is preliminary data.</text>
</comment>
<evidence type="ECO:0000256" key="3">
    <source>
        <dbReference type="ARBA" id="ARBA00022692"/>
    </source>
</evidence>
<comment type="subcellular location">
    <subcellularLocation>
        <location evidence="1">Membrane</location>
        <topology evidence="1">Multi-pass membrane protein</topology>
    </subcellularLocation>
</comment>
<evidence type="ECO:0000256" key="2">
    <source>
        <dbReference type="ARBA" id="ARBA00005982"/>
    </source>
</evidence>
<feature type="compositionally biased region" description="Low complexity" evidence="6">
    <location>
        <begin position="613"/>
        <end position="623"/>
    </location>
</feature>
<dbReference type="Gene3D" id="1.20.1250.20">
    <property type="entry name" value="MFS general substrate transporter like domains"/>
    <property type="match status" value="1"/>
</dbReference>
<evidence type="ECO:0000313" key="8">
    <source>
        <dbReference type="EMBL" id="CAI0423203.1"/>
    </source>
</evidence>
<evidence type="ECO:0000256" key="4">
    <source>
        <dbReference type="ARBA" id="ARBA00022989"/>
    </source>
</evidence>
<feature type="transmembrane region" description="Helical" evidence="7">
    <location>
        <begin position="486"/>
        <end position="506"/>
    </location>
</feature>
<keyword evidence="3 7" id="KW-0812">Transmembrane</keyword>
<evidence type="ECO:0000256" key="1">
    <source>
        <dbReference type="ARBA" id="ARBA00004141"/>
    </source>
</evidence>
<feature type="transmembrane region" description="Helical" evidence="7">
    <location>
        <begin position="119"/>
        <end position="141"/>
    </location>
</feature>
<proteinExistence type="inferred from homology"/>
<feature type="transmembrane region" description="Helical" evidence="7">
    <location>
        <begin position="526"/>
        <end position="552"/>
    </location>
</feature>
<evidence type="ECO:0000256" key="6">
    <source>
        <dbReference type="SAM" id="MobiDB-lite"/>
    </source>
</evidence>
<evidence type="ECO:0008006" key="10">
    <source>
        <dbReference type="Google" id="ProtNLM"/>
    </source>
</evidence>
<protein>
    <recommendedName>
        <fullName evidence="10">Protein NRT1/ PTR FAMILY 1.2-like</fullName>
    </recommendedName>
</protein>